<keyword evidence="2" id="KW-0732">Signal</keyword>
<proteinExistence type="predicted"/>
<keyword evidence="4" id="KW-1185">Reference proteome</keyword>
<dbReference type="EMBL" id="JADYXP020000011">
    <property type="protein sequence ID" value="KAL0114718.1"/>
    <property type="molecule type" value="Genomic_DNA"/>
</dbReference>
<feature type="chain" id="PRO_5043396834" evidence="2">
    <location>
        <begin position="21"/>
        <end position="163"/>
    </location>
</feature>
<feature type="signal peptide" evidence="2">
    <location>
        <begin position="1"/>
        <end position="20"/>
    </location>
</feature>
<name>A0AAW2FFV9_9HYME</name>
<sequence>MRGLSSFVVFFTMVVGTAVSRPLWSTLVDANYLYSTSGISAQSQYLGAYQNPQSPYYVYNVYSNIGGVPSALHVSGKPDISQVPPYSFYYGTPIYDVRIPLSPVYPVLTPPRPGISPVLPPTSTEQSSEESDYDSGEKLDTDTEIKKPESSEEHDDSITVEAI</sequence>
<evidence type="ECO:0000256" key="1">
    <source>
        <dbReference type="SAM" id="MobiDB-lite"/>
    </source>
</evidence>
<evidence type="ECO:0000313" key="3">
    <source>
        <dbReference type="EMBL" id="KAL0114718.1"/>
    </source>
</evidence>
<evidence type="ECO:0000256" key="2">
    <source>
        <dbReference type="SAM" id="SignalP"/>
    </source>
</evidence>
<gene>
    <name evidence="3" type="ORF">PUN28_011789</name>
</gene>
<dbReference type="AlphaFoldDB" id="A0AAW2FFV9"/>
<reference evidence="3 4" key="1">
    <citation type="submission" date="2023-03" db="EMBL/GenBank/DDBJ databases">
        <title>High recombination rates correlate with genetic variation in Cardiocondyla obscurior ants.</title>
        <authorList>
            <person name="Errbii M."/>
        </authorList>
    </citation>
    <scope>NUCLEOTIDE SEQUENCE [LARGE SCALE GENOMIC DNA]</scope>
    <source>
        <strain evidence="3">Alpha-2009</strain>
        <tissue evidence="3">Whole body</tissue>
    </source>
</reference>
<protein>
    <submittedName>
        <fullName evidence="3">Uncharacterized protein</fullName>
    </submittedName>
</protein>
<dbReference type="Proteomes" id="UP001430953">
    <property type="component" value="Unassembled WGS sequence"/>
</dbReference>
<comment type="caution">
    <text evidence="3">The sequence shown here is derived from an EMBL/GenBank/DDBJ whole genome shotgun (WGS) entry which is preliminary data.</text>
</comment>
<evidence type="ECO:0000313" key="4">
    <source>
        <dbReference type="Proteomes" id="UP001430953"/>
    </source>
</evidence>
<feature type="compositionally biased region" description="Basic and acidic residues" evidence="1">
    <location>
        <begin position="135"/>
        <end position="151"/>
    </location>
</feature>
<accession>A0AAW2FFV9</accession>
<organism evidence="3 4">
    <name type="scientific">Cardiocondyla obscurior</name>
    <dbReference type="NCBI Taxonomy" id="286306"/>
    <lineage>
        <taxon>Eukaryota</taxon>
        <taxon>Metazoa</taxon>
        <taxon>Ecdysozoa</taxon>
        <taxon>Arthropoda</taxon>
        <taxon>Hexapoda</taxon>
        <taxon>Insecta</taxon>
        <taxon>Pterygota</taxon>
        <taxon>Neoptera</taxon>
        <taxon>Endopterygota</taxon>
        <taxon>Hymenoptera</taxon>
        <taxon>Apocrita</taxon>
        <taxon>Aculeata</taxon>
        <taxon>Formicoidea</taxon>
        <taxon>Formicidae</taxon>
        <taxon>Myrmicinae</taxon>
        <taxon>Cardiocondyla</taxon>
    </lineage>
</organism>
<feature type="region of interest" description="Disordered" evidence="1">
    <location>
        <begin position="114"/>
        <end position="163"/>
    </location>
</feature>